<evidence type="ECO:0000313" key="4">
    <source>
        <dbReference type="RefSeq" id="XP_032823269.1"/>
    </source>
</evidence>
<reference evidence="4" key="1">
    <citation type="submission" date="2025-08" db="UniProtKB">
        <authorList>
            <consortium name="RefSeq"/>
        </authorList>
    </citation>
    <scope>IDENTIFICATION</scope>
    <source>
        <tissue evidence="4">Sperm</tissue>
    </source>
</reference>
<feature type="coiled-coil region" evidence="1">
    <location>
        <begin position="389"/>
        <end position="416"/>
    </location>
</feature>
<sequence>MQLPSERVVDLLLQAMEDCLREQTQLEQEIVAYRQILQPRVNVTEECEPTRISAGGDVQEAAKPSAQEMEDLELLNKALAKALKVRESGRNFLKELDSAGSVGTNDQAPQVDGFYVQDKRGPAPPRKHQAVKEKSRARGPPTTAAASTRATSATKAAPRASSLSRRRVDSCGAERPPSTQAARARTSSASRAPAVDSRVPKVAAVDKQGKRSSAPGGRKSAATAATAVTAGASHVSNAKGLRASTAHTAGMGAAFPEDEPTGAGSAAVLDGPPACSREADEFTARHKGSNLEFPEKWKRQQAKNHRLWQKVGLLQGSCTPEEEAYALKLRSTFLDGGVAALSRHDVAQRLEEVDLVASSMDHLLWKEMEGRAADESLGWEALCKRTKLLEECQLLISRLQEEVAQLQQVAERWSATGHRLQVPSAGLPHGRPGTRFAEQLMRPVVTYSSAEELKEMASMQHDMAWLQLLQRVQQAIADEFLPFLSTLDPARPPFPAVYRAVYSILCEGAEAFPSLVRDASL</sequence>
<feature type="region of interest" description="Disordered" evidence="2">
    <location>
        <begin position="252"/>
        <end position="272"/>
    </location>
</feature>
<gene>
    <name evidence="4" type="primary">TEDC2</name>
</gene>
<dbReference type="KEGG" id="pmrn:116949745"/>
<dbReference type="RefSeq" id="XP_032823269.1">
    <property type="nucleotide sequence ID" value="XM_032967378.1"/>
</dbReference>
<dbReference type="PANTHER" id="PTHR14870">
    <property type="entry name" value="TUBULIN EPSILON AND DELTA COMPLEX PROTEIN 2"/>
    <property type="match status" value="1"/>
</dbReference>
<proteinExistence type="predicted"/>
<evidence type="ECO:0000313" key="3">
    <source>
        <dbReference type="Proteomes" id="UP001318040"/>
    </source>
</evidence>
<keyword evidence="1" id="KW-0175">Coiled coil</keyword>
<protein>
    <submittedName>
        <fullName evidence="4">Tubulin epsilon and delta complex protein 2 isoform X1</fullName>
    </submittedName>
</protein>
<feature type="region of interest" description="Disordered" evidence="2">
    <location>
        <begin position="115"/>
        <end position="221"/>
    </location>
</feature>
<evidence type="ECO:0000256" key="2">
    <source>
        <dbReference type="SAM" id="MobiDB-lite"/>
    </source>
</evidence>
<dbReference type="PANTHER" id="PTHR14870:SF1">
    <property type="entry name" value="TUBULIN EPSILON AND DELTA COMPLEX PROTEIN 2"/>
    <property type="match status" value="1"/>
</dbReference>
<dbReference type="CTD" id="80178"/>
<feature type="compositionally biased region" description="Low complexity" evidence="2">
    <location>
        <begin position="177"/>
        <end position="194"/>
    </location>
</feature>
<dbReference type="GeneID" id="116949745"/>
<dbReference type="Proteomes" id="UP001318040">
    <property type="component" value="Chromosome 37"/>
</dbReference>
<keyword evidence="3" id="KW-1185">Reference proteome</keyword>
<feature type="compositionally biased region" description="Low complexity" evidence="2">
    <location>
        <begin position="138"/>
        <end position="163"/>
    </location>
</feature>
<evidence type="ECO:0000256" key="1">
    <source>
        <dbReference type="SAM" id="Coils"/>
    </source>
</evidence>
<dbReference type="AlphaFoldDB" id="A0AAJ7TSI8"/>
<organism evidence="3 4">
    <name type="scientific">Petromyzon marinus</name>
    <name type="common">Sea lamprey</name>
    <dbReference type="NCBI Taxonomy" id="7757"/>
    <lineage>
        <taxon>Eukaryota</taxon>
        <taxon>Metazoa</taxon>
        <taxon>Chordata</taxon>
        <taxon>Craniata</taxon>
        <taxon>Vertebrata</taxon>
        <taxon>Cyclostomata</taxon>
        <taxon>Hyperoartia</taxon>
        <taxon>Petromyzontiformes</taxon>
        <taxon>Petromyzontidae</taxon>
        <taxon>Petromyzon</taxon>
    </lineage>
</organism>
<accession>A0AAJ7TSI8</accession>
<name>A0AAJ7TSI8_PETMA</name>
<dbReference type="InterPro" id="IPR031518">
    <property type="entry name" value="DUF4693"/>
</dbReference>
<dbReference type="Pfam" id="PF15764">
    <property type="entry name" value="DUF4693"/>
    <property type="match status" value="1"/>
</dbReference>